<dbReference type="InterPro" id="IPR001466">
    <property type="entry name" value="Beta-lactam-related"/>
</dbReference>
<gene>
    <name evidence="3" type="ORF">C7435_3216</name>
</gene>
<keyword evidence="1" id="KW-1133">Transmembrane helix</keyword>
<feature type="transmembrane region" description="Helical" evidence="1">
    <location>
        <begin position="429"/>
        <end position="447"/>
    </location>
</feature>
<dbReference type="AlphaFoldDB" id="A0A495CY54"/>
<feature type="transmembrane region" description="Helical" evidence="1">
    <location>
        <begin position="384"/>
        <end position="408"/>
    </location>
</feature>
<dbReference type="EMBL" id="RBIM01000008">
    <property type="protein sequence ID" value="RKQ94242.1"/>
    <property type="molecule type" value="Genomic_DNA"/>
</dbReference>
<evidence type="ECO:0000259" key="2">
    <source>
        <dbReference type="Pfam" id="PF00144"/>
    </source>
</evidence>
<evidence type="ECO:0000256" key="1">
    <source>
        <dbReference type="SAM" id="Phobius"/>
    </source>
</evidence>
<organism evidence="3 4">
    <name type="scientific">Maricaulis maris</name>
    <dbReference type="NCBI Taxonomy" id="74318"/>
    <lineage>
        <taxon>Bacteria</taxon>
        <taxon>Pseudomonadati</taxon>
        <taxon>Pseudomonadota</taxon>
        <taxon>Alphaproteobacteria</taxon>
        <taxon>Maricaulales</taxon>
        <taxon>Maricaulaceae</taxon>
        <taxon>Maricaulis</taxon>
    </lineage>
</organism>
<dbReference type="SUPFAM" id="SSF56601">
    <property type="entry name" value="beta-lactamase/transpeptidase-like"/>
    <property type="match status" value="1"/>
</dbReference>
<dbReference type="RefSeq" id="WP_121212451.1">
    <property type="nucleotide sequence ID" value="NZ_RBIM01000008.1"/>
</dbReference>
<dbReference type="Proteomes" id="UP000273675">
    <property type="component" value="Unassembled WGS sequence"/>
</dbReference>
<dbReference type="Pfam" id="PF00144">
    <property type="entry name" value="Beta-lactamase"/>
    <property type="match status" value="1"/>
</dbReference>
<keyword evidence="1" id="KW-0472">Membrane</keyword>
<proteinExistence type="predicted"/>
<sequence length="504" mass="54676">MRPLTLVRLFCGLAALAWIYAVATDMRVFTGIDPEASSAKMATQLDSVLDRAMQDYSIAGVAAGALRDGEVIWSARRGQALADGTPVTGRTAFNLGSISKPATVWAVLTLARDGRIELDAPVQPYLTRFTLPEGEFDASGVTVRRLLQHVAGINVHGYGGYGSHEDQPADIVELSQTFEPLEIIREPGSQPRYSGGGYVLLQMMIEDVSGQGFDAYVREHVFAPLGMDDSGFVEADLPGRSAAFNYYRREIEDLRDVASAAAGVYMSGDDMEHFLLAHLDGGGVLSEAWLDQAFAPSEGSPAIGMSYTRLETPRGLLVGHGGNNSSWNARIYIRPETGDGFYFMTNATSGAQLDFDLSCTWLSAAREMPVDDVCEEALELTRQISLAAAITGVVAILVTYWLIAGIAAGRRKLSWPPRGRGPLRLTGRLVLSAFFTVAAAMSAWLFYTNSVMWRTEVIFIDEMPIDEFEHLLPAILAVLTGLALSFFSSPMRQAGPAAPDVRNR</sequence>
<dbReference type="Gene3D" id="3.40.710.10">
    <property type="entry name" value="DD-peptidase/beta-lactamase superfamily"/>
    <property type="match status" value="1"/>
</dbReference>
<accession>A0A495CY54</accession>
<dbReference type="InterPro" id="IPR012338">
    <property type="entry name" value="Beta-lactam/transpept-like"/>
</dbReference>
<feature type="domain" description="Beta-lactamase-related" evidence="2">
    <location>
        <begin position="45"/>
        <end position="352"/>
    </location>
</feature>
<dbReference type="OrthoDB" id="5377981at2"/>
<evidence type="ECO:0000313" key="3">
    <source>
        <dbReference type="EMBL" id="RKQ94242.1"/>
    </source>
</evidence>
<protein>
    <submittedName>
        <fullName evidence="3">CubicO group peptidase (Beta-lactamase class C family)</fullName>
    </submittedName>
</protein>
<dbReference type="PANTHER" id="PTHR46825">
    <property type="entry name" value="D-ALANYL-D-ALANINE-CARBOXYPEPTIDASE/ENDOPEPTIDASE AMPH"/>
    <property type="match status" value="1"/>
</dbReference>
<name>A0A495CY54_9PROT</name>
<evidence type="ECO:0000313" key="4">
    <source>
        <dbReference type="Proteomes" id="UP000273675"/>
    </source>
</evidence>
<reference evidence="3 4" key="1">
    <citation type="submission" date="2018-10" db="EMBL/GenBank/DDBJ databases">
        <title>Genomic Encyclopedia of Type Strains, Phase IV (KMG-IV): sequencing the most valuable type-strain genomes for metagenomic binning, comparative biology and taxonomic classification.</title>
        <authorList>
            <person name="Goeker M."/>
        </authorList>
    </citation>
    <scope>NUCLEOTIDE SEQUENCE [LARGE SCALE GENOMIC DNA]</scope>
    <source>
        <strain evidence="3 4">DSM 4734</strain>
    </source>
</reference>
<dbReference type="InterPro" id="IPR050491">
    <property type="entry name" value="AmpC-like"/>
</dbReference>
<feature type="transmembrane region" description="Helical" evidence="1">
    <location>
        <begin position="470"/>
        <end position="487"/>
    </location>
</feature>
<dbReference type="PANTHER" id="PTHR46825:SF12">
    <property type="entry name" value="PENICILLIN-BINDING PROTEIN 4"/>
    <property type="match status" value="1"/>
</dbReference>
<comment type="caution">
    <text evidence="3">The sequence shown here is derived from an EMBL/GenBank/DDBJ whole genome shotgun (WGS) entry which is preliminary data.</text>
</comment>
<keyword evidence="1" id="KW-0812">Transmembrane</keyword>